<reference evidence="5 6" key="1">
    <citation type="submission" date="2017-08" db="EMBL/GenBank/DDBJ databases">
        <title>Fine stratification of microbial communities through a metagenomic profile of the photic zone.</title>
        <authorList>
            <person name="Haro-Moreno J.M."/>
            <person name="Lopez-Perez M."/>
            <person name="De La Torre J."/>
            <person name="Picazo A."/>
            <person name="Camacho A."/>
            <person name="Rodriguez-Valera F."/>
        </authorList>
    </citation>
    <scope>NUCLEOTIDE SEQUENCE [LARGE SCALE GENOMIC DNA]</scope>
    <source>
        <strain evidence="5">MED-G24</strain>
    </source>
</reference>
<dbReference type="InterPro" id="IPR036770">
    <property type="entry name" value="Ankyrin_rpt-contain_sf"/>
</dbReference>
<dbReference type="PROSITE" id="PS50297">
    <property type="entry name" value="ANK_REP_REGION"/>
    <property type="match status" value="1"/>
</dbReference>
<proteinExistence type="predicted"/>
<sequence>MGAGGISSPNRNCLGILKWLGQPCRRTVPPGWRMDSTDPLPPRVSDPCLTKHRSKKSKDPLSKLTGKFSDFSGVVLKAAAGGKLDDVDEPRRVALCLAAGASVNAVDHKGKTGLHRAAQAGHVRIMHLLINNGATVDQQDNKGEIPLF</sequence>
<evidence type="ECO:0000256" key="2">
    <source>
        <dbReference type="ARBA" id="ARBA00023043"/>
    </source>
</evidence>
<keyword evidence="2 3" id="KW-0040">ANK repeat</keyword>
<evidence type="ECO:0000313" key="5">
    <source>
        <dbReference type="EMBL" id="PDH38362.1"/>
    </source>
</evidence>
<dbReference type="InterPro" id="IPR002110">
    <property type="entry name" value="Ankyrin_rpt"/>
</dbReference>
<dbReference type="Gene3D" id="1.25.40.20">
    <property type="entry name" value="Ankyrin repeat-containing domain"/>
    <property type="match status" value="1"/>
</dbReference>
<feature type="repeat" description="ANK" evidence="3">
    <location>
        <begin position="109"/>
        <end position="141"/>
    </location>
</feature>
<gene>
    <name evidence="5" type="ORF">CNE99_07010</name>
</gene>
<organism evidence="5 6">
    <name type="scientific">OM182 bacterium MED-G24</name>
    <dbReference type="NCBI Taxonomy" id="1986255"/>
    <lineage>
        <taxon>Bacteria</taxon>
        <taxon>Pseudomonadati</taxon>
        <taxon>Pseudomonadota</taxon>
        <taxon>Gammaproteobacteria</taxon>
        <taxon>OMG group</taxon>
        <taxon>OM182 clade</taxon>
    </lineage>
</organism>
<dbReference type="AlphaFoldDB" id="A0A2A5WPH1"/>
<keyword evidence="1" id="KW-0677">Repeat</keyword>
<protein>
    <submittedName>
        <fullName evidence="5">Uncharacterized protein</fullName>
    </submittedName>
</protein>
<dbReference type="SUPFAM" id="SSF48403">
    <property type="entry name" value="Ankyrin repeat"/>
    <property type="match status" value="1"/>
</dbReference>
<evidence type="ECO:0000256" key="3">
    <source>
        <dbReference type="PROSITE-ProRule" id="PRU00023"/>
    </source>
</evidence>
<accession>A0A2A5WPH1</accession>
<feature type="region of interest" description="Disordered" evidence="4">
    <location>
        <begin position="30"/>
        <end position="62"/>
    </location>
</feature>
<dbReference type="PANTHER" id="PTHR24171">
    <property type="entry name" value="ANKYRIN REPEAT DOMAIN-CONTAINING PROTEIN 39-RELATED"/>
    <property type="match status" value="1"/>
</dbReference>
<evidence type="ECO:0000256" key="4">
    <source>
        <dbReference type="SAM" id="MobiDB-lite"/>
    </source>
</evidence>
<dbReference type="Proteomes" id="UP000219327">
    <property type="component" value="Unassembled WGS sequence"/>
</dbReference>
<dbReference type="PROSITE" id="PS50088">
    <property type="entry name" value="ANK_REPEAT"/>
    <property type="match status" value="1"/>
</dbReference>
<name>A0A2A5WPH1_9GAMM</name>
<evidence type="ECO:0000256" key="1">
    <source>
        <dbReference type="ARBA" id="ARBA00022737"/>
    </source>
</evidence>
<dbReference type="Pfam" id="PF13637">
    <property type="entry name" value="Ank_4"/>
    <property type="match status" value="1"/>
</dbReference>
<evidence type="ECO:0000313" key="6">
    <source>
        <dbReference type="Proteomes" id="UP000219327"/>
    </source>
</evidence>
<comment type="caution">
    <text evidence="5">The sequence shown here is derived from an EMBL/GenBank/DDBJ whole genome shotgun (WGS) entry which is preliminary data.</text>
</comment>
<dbReference type="EMBL" id="NTKD01000037">
    <property type="protein sequence ID" value="PDH38362.1"/>
    <property type="molecule type" value="Genomic_DNA"/>
</dbReference>
<dbReference type="SMART" id="SM00248">
    <property type="entry name" value="ANK"/>
    <property type="match status" value="1"/>
</dbReference>